<dbReference type="AlphaFoldDB" id="A0A329VAQ7"/>
<dbReference type="Proteomes" id="UP000250870">
    <property type="component" value="Unassembled WGS sequence"/>
</dbReference>
<comment type="caution">
    <text evidence="2">The sequence shown here is derived from an EMBL/GenBank/DDBJ whole genome shotgun (WGS) entry which is preliminary data.</text>
</comment>
<name>A0A329VAQ7_9GAMM</name>
<proteinExistence type="predicted"/>
<protein>
    <submittedName>
        <fullName evidence="2">Uncharacterized protein</fullName>
    </submittedName>
</protein>
<organism evidence="2 3">
    <name type="scientific">Photorhabdus laumondii subsp. clarkei</name>
    <dbReference type="NCBI Taxonomy" id="2029685"/>
    <lineage>
        <taxon>Bacteria</taxon>
        <taxon>Pseudomonadati</taxon>
        <taxon>Pseudomonadota</taxon>
        <taxon>Gammaproteobacteria</taxon>
        <taxon>Enterobacterales</taxon>
        <taxon>Morganellaceae</taxon>
        <taxon>Photorhabdus</taxon>
    </lineage>
</organism>
<feature type="compositionally biased region" description="Polar residues" evidence="1">
    <location>
        <begin position="22"/>
        <end position="41"/>
    </location>
</feature>
<sequence>MTLHDHAILFREAPGGLHGATMASTGTSEELATASRAQPVQQGWGGGKSMSGGRRPTGLQGCWPDVGTAAKEEHGFLPMAGSAADSRRRQPCAPHPSMLTRGGARHNANYTH</sequence>
<reference evidence="2 3" key="1">
    <citation type="journal article" date="2018" name="Int. J. Syst. Evol. Microbiol.">
        <title>Whole-genome-based revisit of Photorhabdus phylogeny: proposal for the elevation of most Photorhabdus subspecies to the species level and description of one novel species Photorhabdus bodei sp. nov., and one novel subspecies Photorhabdus laumondii subsp. clarkei subsp. nov.</title>
        <authorList>
            <person name="Machado R.A.R."/>
            <person name="Wuthrich D."/>
            <person name="Kuhnert P."/>
            <person name="Arce C.C.M."/>
            <person name="Thonen L."/>
            <person name="Ruiz C."/>
            <person name="Zhang X."/>
            <person name="Robert C.A.M."/>
            <person name="Karimi J."/>
            <person name="Kamali S."/>
            <person name="Ma J."/>
            <person name="Bruggmann R."/>
            <person name="Erb M."/>
        </authorList>
    </citation>
    <scope>NUCLEOTIDE SEQUENCE [LARGE SCALE GENOMIC DNA]</scope>
    <source>
        <strain evidence="2 3">BOJ-47</strain>
    </source>
</reference>
<evidence type="ECO:0000256" key="1">
    <source>
        <dbReference type="SAM" id="MobiDB-lite"/>
    </source>
</evidence>
<feature type="region of interest" description="Disordered" evidence="1">
    <location>
        <begin position="80"/>
        <end position="112"/>
    </location>
</feature>
<feature type="region of interest" description="Disordered" evidence="1">
    <location>
        <begin position="15"/>
        <end position="60"/>
    </location>
</feature>
<evidence type="ECO:0000313" key="2">
    <source>
        <dbReference type="EMBL" id="RAW82566.1"/>
    </source>
</evidence>
<gene>
    <name evidence="2" type="ORF">CKY01_21900</name>
</gene>
<evidence type="ECO:0000313" key="3">
    <source>
        <dbReference type="Proteomes" id="UP000250870"/>
    </source>
</evidence>
<accession>A0A329VAQ7</accession>
<dbReference type="EMBL" id="NSCI01000056">
    <property type="protein sequence ID" value="RAW82566.1"/>
    <property type="molecule type" value="Genomic_DNA"/>
</dbReference>